<comment type="subunit">
    <text evidence="2">Component of the NuA4 histone acetyltransferase complex.</text>
</comment>
<gene>
    <name evidence="6" type="ORF">AJ78_07311</name>
</gene>
<dbReference type="GO" id="GO:0006338">
    <property type="term" value="P:chromatin remodeling"/>
    <property type="evidence" value="ECO:0007669"/>
    <property type="project" value="UniProtKB-ARBA"/>
</dbReference>
<dbReference type="Proteomes" id="UP000182235">
    <property type="component" value="Unassembled WGS sequence"/>
</dbReference>
<comment type="subcellular location">
    <subcellularLocation>
        <location evidence="1">Nucleus</location>
    </subcellularLocation>
</comment>
<organism evidence="6 7">
    <name type="scientific">Emergomyces pasteurianus Ep9510</name>
    <dbReference type="NCBI Taxonomy" id="1447872"/>
    <lineage>
        <taxon>Eukaryota</taxon>
        <taxon>Fungi</taxon>
        <taxon>Dikarya</taxon>
        <taxon>Ascomycota</taxon>
        <taxon>Pezizomycotina</taxon>
        <taxon>Eurotiomycetes</taxon>
        <taxon>Eurotiomycetidae</taxon>
        <taxon>Onygenales</taxon>
        <taxon>Ajellomycetaceae</taxon>
        <taxon>Emergomyces</taxon>
    </lineage>
</organism>
<feature type="region of interest" description="Disordered" evidence="4">
    <location>
        <begin position="175"/>
        <end position="225"/>
    </location>
</feature>
<evidence type="ECO:0000313" key="7">
    <source>
        <dbReference type="Proteomes" id="UP000182235"/>
    </source>
</evidence>
<dbReference type="InterPro" id="IPR000953">
    <property type="entry name" value="Chromo/chromo_shadow_dom"/>
</dbReference>
<feature type="compositionally biased region" description="Acidic residues" evidence="4">
    <location>
        <begin position="102"/>
        <end position="112"/>
    </location>
</feature>
<dbReference type="PROSITE" id="PS50013">
    <property type="entry name" value="CHROMO_2"/>
    <property type="match status" value="1"/>
</dbReference>
<evidence type="ECO:0000256" key="3">
    <source>
        <dbReference type="ARBA" id="ARBA00023242"/>
    </source>
</evidence>
<evidence type="ECO:0000256" key="1">
    <source>
        <dbReference type="ARBA" id="ARBA00004123"/>
    </source>
</evidence>
<dbReference type="InterPro" id="IPR051219">
    <property type="entry name" value="Heterochromatin_chromo-domain"/>
</dbReference>
<keyword evidence="3" id="KW-0539">Nucleus</keyword>
<feature type="region of interest" description="Disordered" evidence="4">
    <location>
        <begin position="70"/>
        <end position="112"/>
    </location>
</feature>
<dbReference type="CDD" id="cd00024">
    <property type="entry name" value="CD_CSD"/>
    <property type="match status" value="1"/>
</dbReference>
<reference evidence="6 7" key="1">
    <citation type="submission" date="2015-07" db="EMBL/GenBank/DDBJ databases">
        <title>Emmonsia species relationships and genome sequence.</title>
        <authorList>
            <consortium name="The Broad Institute Genomics Platform"/>
            <person name="Cuomo C.A."/>
            <person name="Munoz J.F."/>
            <person name="Imamovic A."/>
            <person name="Priest M.E."/>
            <person name="Young S."/>
            <person name="Clay O.K."/>
            <person name="McEwen J.G."/>
        </authorList>
    </citation>
    <scope>NUCLEOTIDE SEQUENCE [LARGE SCALE GENOMIC DNA]</scope>
    <source>
        <strain evidence="6 7">UAMH 9510</strain>
    </source>
</reference>
<feature type="compositionally biased region" description="Polar residues" evidence="4">
    <location>
        <begin position="186"/>
        <end position="195"/>
    </location>
</feature>
<accession>A0A1J9P6I2</accession>
<feature type="compositionally biased region" description="Polar residues" evidence="4">
    <location>
        <begin position="208"/>
        <end position="219"/>
    </location>
</feature>
<dbReference type="AlphaFoldDB" id="A0A1J9P6I2"/>
<dbReference type="GO" id="GO:0005634">
    <property type="term" value="C:nucleus"/>
    <property type="evidence" value="ECO:0007669"/>
    <property type="project" value="UniProtKB-SubCell"/>
</dbReference>
<evidence type="ECO:0000256" key="2">
    <source>
        <dbReference type="ARBA" id="ARBA00011353"/>
    </source>
</evidence>
<evidence type="ECO:0000313" key="6">
    <source>
        <dbReference type="EMBL" id="OJD12040.1"/>
    </source>
</evidence>
<keyword evidence="7" id="KW-1185">Reference proteome</keyword>
<feature type="domain" description="Chromo" evidence="5">
    <location>
        <begin position="118"/>
        <end position="169"/>
    </location>
</feature>
<proteinExistence type="predicted"/>
<sequence>MKVDRQAVKRLRVQYSWNATPAKQNKKTNQESPDSRELGIVESECKNCCAFELLSSGIESRVAAQRAALQLSEDESGGESIPFNDDETRERSANNAVGPLGEYEEDDDESGVEGEDVYVVERITGHEFAKNGTLLLQVKWKGYEDPADQTLEPEENLIGGAEDVLKEYFALIGGRPERPSKKRKSITGSTPTRDTVSSKKKPKKSRAAESNGTPETENNVADWVPKTKNWDSQVKSVDTIMRDPVTGNLFVYLNWNNDKKAKVSIQQCYEKCPQKMLQFYEQHLYVPIELPSPLNSTLTVYAGFSRMASEMALLLK</sequence>
<comment type="caution">
    <text evidence="6">The sequence shown here is derived from an EMBL/GenBank/DDBJ whole genome shotgun (WGS) entry which is preliminary data.</text>
</comment>
<evidence type="ECO:0000256" key="4">
    <source>
        <dbReference type="SAM" id="MobiDB-lite"/>
    </source>
</evidence>
<dbReference type="OrthoDB" id="433924at2759"/>
<dbReference type="InterPro" id="IPR016197">
    <property type="entry name" value="Chromo-like_dom_sf"/>
</dbReference>
<dbReference type="SUPFAM" id="SSF54160">
    <property type="entry name" value="Chromo domain-like"/>
    <property type="match status" value="2"/>
</dbReference>
<dbReference type="Pfam" id="PF00385">
    <property type="entry name" value="Chromo"/>
    <property type="match status" value="1"/>
</dbReference>
<dbReference type="VEuPathDB" id="FungiDB:AJ78_07311"/>
<dbReference type="PANTHER" id="PTHR22812">
    <property type="entry name" value="CHROMOBOX PROTEIN"/>
    <property type="match status" value="1"/>
</dbReference>
<name>A0A1J9P6I2_9EURO</name>
<dbReference type="InterPro" id="IPR008251">
    <property type="entry name" value="Chromo_shadow_dom"/>
</dbReference>
<dbReference type="EMBL" id="LGRN01000456">
    <property type="protein sequence ID" value="OJD12040.1"/>
    <property type="molecule type" value="Genomic_DNA"/>
</dbReference>
<dbReference type="Gene3D" id="2.40.50.40">
    <property type="match status" value="2"/>
</dbReference>
<dbReference type="STRING" id="1447872.A0A1J9P6I2"/>
<protein>
    <recommendedName>
        <fullName evidence="5">Chromo domain-containing protein</fullName>
    </recommendedName>
</protein>
<evidence type="ECO:0000259" key="5">
    <source>
        <dbReference type="PROSITE" id="PS50013"/>
    </source>
</evidence>
<dbReference type="InterPro" id="IPR023780">
    <property type="entry name" value="Chromo_domain"/>
</dbReference>
<dbReference type="SMART" id="SM00298">
    <property type="entry name" value="CHROMO"/>
    <property type="match status" value="1"/>
</dbReference>
<dbReference type="Pfam" id="PF01393">
    <property type="entry name" value="Chromo_shadow"/>
    <property type="match status" value="1"/>
</dbReference>